<organism evidence="1 2">
    <name type="scientific">Globodera pallida</name>
    <name type="common">Potato cyst nematode worm</name>
    <name type="synonym">Heterodera pallida</name>
    <dbReference type="NCBI Taxonomy" id="36090"/>
    <lineage>
        <taxon>Eukaryota</taxon>
        <taxon>Metazoa</taxon>
        <taxon>Ecdysozoa</taxon>
        <taxon>Nematoda</taxon>
        <taxon>Chromadorea</taxon>
        <taxon>Rhabditida</taxon>
        <taxon>Tylenchina</taxon>
        <taxon>Tylenchomorpha</taxon>
        <taxon>Tylenchoidea</taxon>
        <taxon>Heteroderidae</taxon>
        <taxon>Heteroderinae</taxon>
        <taxon>Globodera</taxon>
    </lineage>
</organism>
<reference evidence="1" key="2">
    <citation type="submission" date="2014-05" db="EMBL/GenBank/DDBJ databases">
        <title>The genome and life-stage specific transcriptomes of Globodera pallida elucidate key aspects of plant parasitism by a cyst nematode.</title>
        <authorList>
            <person name="Cotton J.A."/>
            <person name="Lilley C.J."/>
            <person name="Jones L.M."/>
            <person name="Kikuchi T."/>
            <person name="Reid A.J."/>
            <person name="Thorpe P."/>
            <person name="Tsai I.J."/>
            <person name="Beasley H."/>
            <person name="Blok V."/>
            <person name="Cock P.J.A."/>
            <person name="Van den Akker S.E."/>
            <person name="Holroyd N."/>
            <person name="Hunt M."/>
            <person name="Mantelin S."/>
            <person name="Naghra H."/>
            <person name="Pain A."/>
            <person name="Palomares-Rius J.E."/>
            <person name="Zarowiecki M."/>
            <person name="Berriman M."/>
            <person name="Jones J.T."/>
            <person name="Urwin P.E."/>
        </authorList>
    </citation>
    <scope>NUCLEOTIDE SEQUENCE [LARGE SCALE GENOMIC DNA]</scope>
    <source>
        <strain evidence="1">Lindley</strain>
    </source>
</reference>
<sequence length="86" mass="10138">MRLMLFIKNSPRITKMGISNRCVDDKSVLATLNQQHPEQYNGHYQLNANFTWRSLSFQCLELPYPAMNCSNFRTIFFGIMLHFLAY</sequence>
<dbReference type="Proteomes" id="UP000050741">
    <property type="component" value="Unassembled WGS sequence"/>
</dbReference>
<evidence type="ECO:0000313" key="1">
    <source>
        <dbReference type="Proteomes" id="UP000050741"/>
    </source>
</evidence>
<reference evidence="1" key="1">
    <citation type="submission" date="2013-12" db="EMBL/GenBank/DDBJ databases">
        <authorList>
            <person name="Aslett M."/>
        </authorList>
    </citation>
    <scope>NUCLEOTIDE SEQUENCE [LARGE SCALE GENOMIC DNA]</scope>
    <source>
        <strain evidence="1">Lindley</strain>
    </source>
</reference>
<reference evidence="2" key="3">
    <citation type="submission" date="2016-06" db="UniProtKB">
        <authorList>
            <consortium name="WormBaseParasite"/>
        </authorList>
    </citation>
    <scope>IDENTIFICATION</scope>
</reference>
<name>A0A183C522_GLOPA</name>
<dbReference type="AlphaFoldDB" id="A0A183C522"/>
<accession>A0A183C522</accession>
<keyword evidence="1" id="KW-1185">Reference proteome</keyword>
<proteinExistence type="predicted"/>
<protein>
    <submittedName>
        <fullName evidence="2">Uncharacterized protein</fullName>
    </submittedName>
</protein>
<dbReference type="WBParaSite" id="GPLIN_000796700">
    <property type="protein sequence ID" value="GPLIN_000796700"/>
    <property type="gene ID" value="GPLIN_000796700"/>
</dbReference>
<evidence type="ECO:0000313" key="2">
    <source>
        <dbReference type="WBParaSite" id="GPLIN_000796700"/>
    </source>
</evidence>